<protein>
    <recommendedName>
        <fullName evidence="6">GAG-pre-integrase domain-containing protein</fullName>
    </recommendedName>
</protein>
<evidence type="ECO:0000259" key="3">
    <source>
        <dbReference type="Pfam" id="PF22936"/>
    </source>
</evidence>
<evidence type="ECO:0000259" key="2">
    <source>
        <dbReference type="Pfam" id="PF13976"/>
    </source>
</evidence>
<proteinExistence type="predicted"/>
<feature type="region of interest" description="Disordered" evidence="1">
    <location>
        <begin position="717"/>
        <end position="737"/>
    </location>
</feature>
<feature type="domain" description="GAG-pre-integrase" evidence="2">
    <location>
        <begin position="528"/>
        <end position="571"/>
    </location>
</feature>
<evidence type="ECO:0000256" key="1">
    <source>
        <dbReference type="SAM" id="MobiDB-lite"/>
    </source>
</evidence>
<dbReference type="Pfam" id="PF14223">
    <property type="entry name" value="Retrotran_gag_2"/>
    <property type="match status" value="1"/>
</dbReference>
<sequence length="737" mass="79568">MTSASAALPAYQLFPENRQLEGNSNFIYFADHIFNFARGSGLGGYLDGTIIRPAPNALPAVIAAGAGAAPVVVVATVINSTTPSVAEWDLRDGCLAAIIYANVKDPRAVGLETTDPAHTMWTKLHSKFNKQTSVTQTMAQKRIEAHIFTKNARFDTYFDTLNRLRSEANAVGCSISDGDLLSTFFASLPETCLWVIQKYVGCDYDTVSNGLVEYQLHKDLIENKGKAPNTSPIVPTALAANTLQTDARPPLICHNCKRRGHSKPRCYAPGGGLEGQAPAGWIPPRPAGRFTTAAATSDNTPPGTSTSTAAPIALSTIYDLGSDLEGTTHSPVSRPVVDCLDPRYRGEAPRFLDSQADSVAGNGVPYSHVLISSSNQSIAPTFLDSGASESCVRDKSYFISYIERKAYGRMAADGDSGKFAIEGYGVAKFTVKTQSGNINTFTTAALHTPSFAMNLLPIPAFDAKGFVGSWGRGVMEVKHPKTGLTIVDGNLILSKGSRRLYQVNVITNTASALATGISVHAGAQSLNKPCSLAMWHNRFAHINTNVISLMKRRNLVDGLEITDGNLCGKCEALTRSKLGRVPPYQIYKGASVLVKGARAQLLRRTSNNSLVEPETRERESYLGSLLDEVATTLLGEFKDLPTGVLNSLLNYHRVEGLHATHIALLHHNRAKVSRRICDEVRKEFEARMNLADKSEPEARNMDTEKTQAIIVPTCEDVEINSPTPRSPVAGRSGYRSA</sequence>
<dbReference type="Proteomes" id="UP000518752">
    <property type="component" value="Unassembled WGS sequence"/>
</dbReference>
<keyword evidence="5" id="KW-1185">Reference proteome</keyword>
<comment type="caution">
    <text evidence="4">The sequence shown here is derived from an EMBL/GenBank/DDBJ whole genome shotgun (WGS) entry which is preliminary data.</text>
</comment>
<dbReference type="AlphaFoldDB" id="A0A8H5HVC6"/>
<evidence type="ECO:0008006" key="6">
    <source>
        <dbReference type="Google" id="ProtNLM"/>
    </source>
</evidence>
<dbReference type="EMBL" id="JAACJN010000018">
    <property type="protein sequence ID" value="KAF5389974.1"/>
    <property type="molecule type" value="Genomic_DNA"/>
</dbReference>
<reference evidence="4 5" key="1">
    <citation type="journal article" date="2020" name="ISME J.">
        <title>Uncovering the hidden diversity of litter-decomposition mechanisms in mushroom-forming fungi.</title>
        <authorList>
            <person name="Floudas D."/>
            <person name="Bentzer J."/>
            <person name="Ahren D."/>
            <person name="Johansson T."/>
            <person name="Persson P."/>
            <person name="Tunlid A."/>
        </authorList>
    </citation>
    <scope>NUCLEOTIDE SEQUENCE [LARGE SCALE GENOMIC DNA]</scope>
    <source>
        <strain evidence="4 5">CBS 406.79</strain>
    </source>
</reference>
<name>A0A8H5HVC6_9AGAR</name>
<accession>A0A8H5HVC6</accession>
<dbReference type="OrthoDB" id="3054003at2759"/>
<dbReference type="InterPro" id="IPR025724">
    <property type="entry name" value="GAG-pre-integrase_dom"/>
</dbReference>
<organism evidence="4 5">
    <name type="scientific">Collybiopsis confluens</name>
    <dbReference type="NCBI Taxonomy" id="2823264"/>
    <lineage>
        <taxon>Eukaryota</taxon>
        <taxon>Fungi</taxon>
        <taxon>Dikarya</taxon>
        <taxon>Basidiomycota</taxon>
        <taxon>Agaricomycotina</taxon>
        <taxon>Agaricomycetes</taxon>
        <taxon>Agaricomycetidae</taxon>
        <taxon>Agaricales</taxon>
        <taxon>Marasmiineae</taxon>
        <taxon>Omphalotaceae</taxon>
        <taxon>Collybiopsis</taxon>
    </lineage>
</organism>
<feature type="domain" description="Retrovirus-related Pol polyprotein from transposon TNT 1-94-like beta-barrel" evidence="3">
    <location>
        <begin position="382"/>
        <end position="466"/>
    </location>
</feature>
<gene>
    <name evidence="4" type="ORF">D9757_013854</name>
</gene>
<dbReference type="InterPro" id="IPR054722">
    <property type="entry name" value="PolX-like_BBD"/>
</dbReference>
<evidence type="ECO:0000313" key="5">
    <source>
        <dbReference type="Proteomes" id="UP000518752"/>
    </source>
</evidence>
<dbReference type="Pfam" id="PF22936">
    <property type="entry name" value="Pol_BBD"/>
    <property type="match status" value="1"/>
</dbReference>
<evidence type="ECO:0000313" key="4">
    <source>
        <dbReference type="EMBL" id="KAF5389974.1"/>
    </source>
</evidence>
<dbReference type="Pfam" id="PF13976">
    <property type="entry name" value="gag_pre-integrs"/>
    <property type="match status" value="1"/>
</dbReference>